<proteinExistence type="inferred from homology"/>
<dbReference type="STRING" id="360411.AC812_07115"/>
<dbReference type="Proteomes" id="UP000050514">
    <property type="component" value="Unassembled WGS sequence"/>
</dbReference>
<organism evidence="6 7">
    <name type="scientific">Bellilinea caldifistulae</name>
    <dbReference type="NCBI Taxonomy" id="360411"/>
    <lineage>
        <taxon>Bacteria</taxon>
        <taxon>Bacillati</taxon>
        <taxon>Chloroflexota</taxon>
        <taxon>Anaerolineae</taxon>
        <taxon>Anaerolineales</taxon>
        <taxon>Anaerolineaceae</taxon>
        <taxon>Bellilinea</taxon>
    </lineage>
</organism>
<dbReference type="InterPro" id="IPR054723">
    <property type="entry name" value="Ams1-like_N"/>
</dbReference>
<dbReference type="SUPFAM" id="SSF49785">
    <property type="entry name" value="Galactose-binding domain-like"/>
    <property type="match status" value="1"/>
</dbReference>
<dbReference type="InterPro" id="IPR041147">
    <property type="entry name" value="GH38_C"/>
</dbReference>
<dbReference type="Pfam" id="PF01074">
    <property type="entry name" value="Glyco_hydro_38N"/>
    <property type="match status" value="1"/>
</dbReference>
<dbReference type="Pfam" id="PF17677">
    <property type="entry name" value="Glyco_hydro38C2"/>
    <property type="match status" value="1"/>
</dbReference>
<dbReference type="SUPFAM" id="SSF88688">
    <property type="entry name" value="Families 57/38 glycoside transferase middle domain"/>
    <property type="match status" value="1"/>
</dbReference>
<evidence type="ECO:0000256" key="2">
    <source>
        <dbReference type="ARBA" id="ARBA00022723"/>
    </source>
</evidence>
<dbReference type="InterPro" id="IPR015341">
    <property type="entry name" value="Glyco_hydro_38_cen"/>
</dbReference>
<dbReference type="PATRIC" id="fig|360411.5.peg.1549"/>
<comment type="caution">
    <text evidence="6">The sequence shown here is derived from an EMBL/GenBank/DDBJ whole genome shotgun (WGS) entry which is preliminary data.</text>
</comment>
<keyword evidence="2" id="KW-0479">Metal-binding</keyword>
<dbReference type="Gene3D" id="3.20.110.10">
    <property type="entry name" value="Glycoside hydrolase 38, N terminal domain"/>
    <property type="match status" value="1"/>
</dbReference>
<dbReference type="OrthoDB" id="9772207at2"/>
<dbReference type="Pfam" id="PF22907">
    <property type="entry name" value="Ams1-like_1st"/>
    <property type="match status" value="1"/>
</dbReference>
<dbReference type="Gene3D" id="1.20.1270.50">
    <property type="entry name" value="Glycoside hydrolase family 38, central domain"/>
    <property type="match status" value="1"/>
</dbReference>
<evidence type="ECO:0000313" key="7">
    <source>
        <dbReference type="Proteomes" id="UP000050514"/>
    </source>
</evidence>
<dbReference type="Gene3D" id="2.70.98.30">
    <property type="entry name" value="Golgi alpha-mannosidase II, domain 4"/>
    <property type="match status" value="1"/>
</dbReference>
<dbReference type="InterPro" id="IPR011330">
    <property type="entry name" value="Glyco_hydro/deAcase_b/a-brl"/>
</dbReference>
<dbReference type="AlphaFoldDB" id="A0A0P6X7W1"/>
<gene>
    <name evidence="6" type="ORF">AC812_07115</name>
</gene>
<dbReference type="Pfam" id="PF09261">
    <property type="entry name" value="Alpha-mann_mid"/>
    <property type="match status" value="1"/>
</dbReference>
<dbReference type="GO" id="GO:0009313">
    <property type="term" value="P:oligosaccharide catabolic process"/>
    <property type="evidence" value="ECO:0007669"/>
    <property type="project" value="TreeGrafter"/>
</dbReference>
<dbReference type="InterPro" id="IPR028995">
    <property type="entry name" value="Glyco_hydro_57/38_cen_sf"/>
</dbReference>
<reference evidence="6 7" key="1">
    <citation type="submission" date="2015-07" db="EMBL/GenBank/DDBJ databases">
        <title>Draft genome of Bellilinea caldifistulae DSM 17877.</title>
        <authorList>
            <person name="Hemp J."/>
            <person name="Ward L.M."/>
            <person name="Pace L.A."/>
            <person name="Fischer W.W."/>
        </authorList>
    </citation>
    <scope>NUCLEOTIDE SEQUENCE [LARGE SCALE GENOMIC DNA]</scope>
    <source>
        <strain evidence="6 7">GOMI-1</strain>
    </source>
</reference>
<dbReference type="InterPro" id="IPR000602">
    <property type="entry name" value="Glyco_hydro_38_N"/>
</dbReference>
<dbReference type="PANTHER" id="PTHR46017:SF1">
    <property type="entry name" value="ALPHA-MANNOSIDASE 2C1"/>
    <property type="match status" value="1"/>
</dbReference>
<evidence type="ECO:0000259" key="5">
    <source>
        <dbReference type="SMART" id="SM00872"/>
    </source>
</evidence>
<keyword evidence="3" id="KW-0378">Hydrolase</keyword>
<dbReference type="GO" id="GO:0030246">
    <property type="term" value="F:carbohydrate binding"/>
    <property type="evidence" value="ECO:0007669"/>
    <property type="project" value="InterPro"/>
</dbReference>
<dbReference type="InterPro" id="IPR037094">
    <property type="entry name" value="Glyco_hydro_38_cen_sf"/>
</dbReference>
<dbReference type="InterPro" id="IPR011013">
    <property type="entry name" value="Gal_mutarotase_sf_dom"/>
</dbReference>
<accession>A0A0P6X7W1</accession>
<evidence type="ECO:0000313" key="6">
    <source>
        <dbReference type="EMBL" id="KPL76411.1"/>
    </source>
</evidence>
<dbReference type="GO" id="GO:0006013">
    <property type="term" value="P:mannose metabolic process"/>
    <property type="evidence" value="ECO:0007669"/>
    <property type="project" value="InterPro"/>
</dbReference>
<dbReference type="RefSeq" id="WP_061919530.1">
    <property type="nucleotide sequence ID" value="NZ_DF967971.1"/>
</dbReference>
<keyword evidence="4" id="KW-0326">Glycosidase</keyword>
<dbReference type="SMART" id="SM00872">
    <property type="entry name" value="Alpha-mann_mid"/>
    <property type="match status" value="1"/>
</dbReference>
<dbReference type="Pfam" id="PF07748">
    <property type="entry name" value="Glyco_hydro_38C"/>
    <property type="match status" value="1"/>
</dbReference>
<dbReference type="FunFam" id="1.20.1270.50:FF:000004">
    <property type="entry name" value="alpha-mannosidase 2C1 isoform X1"/>
    <property type="match status" value="1"/>
</dbReference>
<evidence type="ECO:0000256" key="4">
    <source>
        <dbReference type="ARBA" id="ARBA00023295"/>
    </source>
</evidence>
<name>A0A0P6X7W1_9CHLR</name>
<dbReference type="SUPFAM" id="SSF74650">
    <property type="entry name" value="Galactose mutarotase-like"/>
    <property type="match status" value="1"/>
</dbReference>
<dbReference type="EMBL" id="LGHJ01000012">
    <property type="protein sequence ID" value="KPL76411.1"/>
    <property type="molecule type" value="Genomic_DNA"/>
</dbReference>
<dbReference type="PANTHER" id="PTHR46017">
    <property type="entry name" value="ALPHA-MANNOSIDASE 2C1"/>
    <property type="match status" value="1"/>
</dbReference>
<dbReference type="Gene3D" id="2.60.120.260">
    <property type="entry name" value="Galactose-binding domain-like"/>
    <property type="match status" value="1"/>
</dbReference>
<dbReference type="SUPFAM" id="SSF88713">
    <property type="entry name" value="Glycoside hydrolase/deacetylase"/>
    <property type="match status" value="1"/>
</dbReference>
<protein>
    <submittedName>
        <fullName evidence="6">Alpha-mannosidase</fullName>
    </submittedName>
</protein>
<dbReference type="InterPro" id="IPR011682">
    <property type="entry name" value="Glyco_hydro_38_C"/>
</dbReference>
<comment type="similarity">
    <text evidence="1">Belongs to the glycosyl hydrolase 38 family.</text>
</comment>
<dbReference type="InterPro" id="IPR027291">
    <property type="entry name" value="Glyco_hydro_38_N_sf"/>
</dbReference>
<dbReference type="InterPro" id="IPR008979">
    <property type="entry name" value="Galactose-bd-like_sf"/>
</dbReference>
<dbReference type="GO" id="GO:0046872">
    <property type="term" value="F:metal ion binding"/>
    <property type="evidence" value="ECO:0007669"/>
    <property type="project" value="UniProtKB-KW"/>
</dbReference>
<dbReference type="Gene3D" id="2.60.40.2220">
    <property type="match status" value="1"/>
</dbReference>
<evidence type="ECO:0000256" key="3">
    <source>
        <dbReference type="ARBA" id="ARBA00022801"/>
    </source>
</evidence>
<feature type="domain" description="Glycoside hydrolase family 38 central" evidence="5">
    <location>
        <begin position="511"/>
        <end position="589"/>
    </location>
</feature>
<dbReference type="CDD" id="cd10789">
    <property type="entry name" value="GH38N_AMII_ER_cytosolic"/>
    <property type="match status" value="1"/>
</dbReference>
<sequence>MALTIEWKHRIELWEKALWNACYRPLQTLYLEGFATTEHLTPQQALQRTFSPMPPGTAWGAKWEYGWFRTLVTISPEAEGKRVVIRINTGGVESVVWINGQPAGSFGWGHTEITLTRQAAAGQRFEILLESYAGHGHITVGDGPYPDGVESVPEPGPTQCVVGDSSVGIWREEIYQAAVDFSTLFDLSQLLDPRSLRACQIDEALMDATLLIDPELPEEEMLETIRAGRERMRPVLEKRNGPTMPTLFAFGHAHIDVAWLWPLVHTQRKMAATVLNQLALFEEYPEFRFLQSQPHLYWMLQQYYPEIYARFKQAVREGRVIADGGMWVEADTNLSGGESLIRQILYGRAFFRDELGVDSRVLWLPDVFGYSGALPQILKGCGMIGFATQKITWAYNGGEQFPYNIFWWEGIDGSAIPAHIFTDYNSEMRPRNLMERWNTRLQANGIHSMIQSFGWGDGGGGPTRDHLEFYRRVQDLEGLPRVRMASPAEFFEDLFAHGLPRERYVGELYFQAHRGTYTSQARTKRGNRRSEFALREAEMWGCAARALQGFDFTPQSLWEQWRNLLLHQFHDILPGSSIARVYEEAEAAYAEILAAAGQTAQQAARLLSGSGAGRTAFNSLPWPRRALFATPQGEVEVELPPCGWAAIPNQPADASPAPSARAFKAADGFGLENELLTARFNRRGELISLWDKETGREVLAGPANRLCLYKDVPTKWDAWDLDSMTELLPVATDEPVEMEVLTEGGLAARLRLRRRLHHSTVEQVITLRRGSRRIDFATCVDWQERHKLLKVAFPFNLHTNEVVSEIQFGHLRRPNHRSRQYDADRFEICNHKWSALVEEGRGAAVLNDSKYGLSARGNTINLSLLKSAMAPDMNADRGLQTFTYAVYYWNGSLLESGLLREAYDLNVPPLVVEGTSAAEPVSLFRLDQENIVIETVKPAEDGSGDIILRLYEGMRTATRCTLKTALPVQAASQTNLLEEGAQPLDFANGEIQLDFRPFEIKTIRLHV</sequence>
<dbReference type="GO" id="GO:0004559">
    <property type="term" value="F:alpha-mannosidase activity"/>
    <property type="evidence" value="ECO:0007669"/>
    <property type="project" value="InterPro"/>
</dbReference>
<evidence type="ECO:0000256" key="1">
    <source>
        <dbReference type="ARBA" id="ARBA00009792"/>
    </source>
</evidence>
<keyword evidence="7" id="KW-1185">Reference proteome</keyword>